<dbReference type="SUPFAM" id="SSF56672">
    <property type="entry name" value="DNA/RNA polymerases"/>
    <property type="match status" value="1"/>
</dbReference>
<sequence>MVTNLNKGNGHKKKAFKTVQEELEVTRKIVLARYSAPASSLSMLQRFMPHELLLVPPALIERTGTGAVIPLRTDSKATLLDAIWILKELGAVNWESIFRENNPSSAFEKFNTTLLGIYDLTCPLKSMKIRKKAARKPWVDDELLRMIDIRNALYTAHINEPNEFSSAQFKDQRKLVNSTRPKKMRNFYGEEFKKNASNPKATRKIINEVIRGSPAPQQYSLNSGGEIVRDLDKVCDLFAYHFSKIGQTVQSEAAENPQKVSFMAEDYDDPSPPFNRIEDTTNYVEDQSFPLDGSLSLNASSENLARVHITLAKVKSIPPRSMVLLDCRARSMGEKLPACAAVLFTPAKEEPRLHPYALDFSGKEQTGKLKLENLNQTQKEKLWRELKMYGRMFTQSTYNAGQNKIMDSEIDINPDIPIPKDRQFNLSLLYQKALESHVQAILQAGIIKPGRSPYQSPVFIISKSVNGVIPEHSQLDITNSRFLIDVLQLTRLYVN</sequence>
<comment type="caution">
    <text evidence="1">The sequence shown here is derived from an EMBL/GenBank/DDBJ whole genome shotgun (WGS) entry which is preliminary data.</text>
</comment>
<keyword evidence="2" id="KW-1185">Reference proteome</keyword>
<dbReference type="GO" id="GO:0071897">
    <property type="term" value="P:DNA biosynthetic process"/>
    <property type="evidence" value="ECO:0007669"/>
    <property type="project" value="UniProtKB-ARBA"/>
</dbReference>
<dbReference type="Proteomes" id="UP001187531">
    <property type="component" value="Unassembled WGS sequence"/>
</dbReference>
<accession>A0AA88IBX9</accession>
<evidence type="ECO:0000313" key="2">
    <source>
        <dbReference type="Proteomes" id="UP001187531"/>
    </source>
</evidence>
<gene>
    <name evidence="1" type="ORF">QYM36_002178</name>
</gene>
<proteinExistence type="predicted"/>
<dbReference type="EMBL" id="JAVRJZ010000004">
    <property type="protein sequence ID" value="KAK2723741.1"/>
    <property type="molecule type" value="Genomic_DNA"/>
</dbReference>
<dbReference type="InterPro" id="IPR043502">
    <property type="entry name" value="DNA/RNA_pol_sf"/>
</dbReference>
<organism evidence="1 2">
    <name type="scientific">Artemia franciscana</name>
    <name type="common">Brine shrimp</name>
    <name type="synonym">Artemia sanfranciscana</name>
    <dbReference type="NCBI Taxonomy" id="6661"/>
    <lineage>
        <taxon>Eukaryota</taxon>
        <taxon>Metazoa</taxon>
        <taxon>Ecdysozoa</taxon>
        <taxon>Arthropoda</taxon>
        <taxon>Crustacea</taxon>
        <taxon>Branchiopoda</taxon>
        <taxon>Anostraca</taxon>
        <taxon>Artemiidae</taxon>
        <taxon>Artemia</taxon>
    </lineage>
</organism>
<reference evidence="1" key="1">
    <citation type="submission" date="2023-07" db="EMBL/GenBank/DDBJ databases">
        <title>Chromosome-level genome assembly of Artemia franciscana.</title>
        <authorList>
            <person name="Jo E."/>
        </authorList>
    </citation>
    <scope>NUCLEOTIDE SEQUENCE</scope>
    <source>
        <tissue evidence="1">Whole body</tissue>
    </source>
</reference>
<dbReference type="AlphaFoldDB" id="A0AA88IBX9"/>
<dbReference type="Gene3D" id="3.10.10.10">
    <property type="entry name" value="HIV Type 1 Reverse Transcriptase, subunit A, domain 1"/>
    <property type="match status" value="1"/>
</dbReference>
<evidence type="ECO:0000313" key="1">
    <source>
        <dbReference type="EMBL" id="KAK2723741.1"/>
    </source>
</evidence>
<name>A0AA88IBX9_ARTSF</name>
<protein>
    <submittedName>
        <fullName evidence="1">Uncharacterized protein</fullName>
    </submittedName>
</protein>